<dbReference type="AlphaFoldDB" id="A0A7S3JPB2"/>
<evidence type="ECO:0000313" key="9">
    <source>
        <dbReference type="EMBL" id="CAE0360733.1"/>
    </source>
</evidence>
<keyword evidence="5" id="KW-0539">Nucleus</keyword>
<dbReference type="InterPro" id="IPR035979">
    <property type="entry name" value="RBD_domain_sf"/>
</dbReference>
<evidence type="ECO:0000256" key="5">
    <source>
        <dbReference type="ARBA" id="ARBA00023242"/>
    </source>
</evidence>
<dbReference type="EMBL" id="HBIJ01002112">
    <property type="protein sequence ID" value="CAE0360733.1"/>
    <property type="molecule type" value="Transcribed_RNA"/>
</dbReference>
<evidence type="ECO:0000256" key="4">
    <source>
        <dbReference type="ARBA" id="ARBA00022884"/>
    </source>
</evidence>
<dbReference type="PRINTS" id="PR01738">
    <property type="entry name" value="RNABINDINGM8"/>
</dbReference>
<evidence type="ECO:0000256" key="3">
    <source>
        <dbReference type="ARBA" id="ARBA00022490"/>
    </source>
</evidence>
<dbReference type="InterPro" id="IPR012677">
    <property type="entry name" value="Nucleotide-bd_a/b_plait_sf"/>
</dbReference>
<feature type="domain" description="RRM" evidence="8">
    <location>
        <begin position="65"/>
        <end position="143"/>
    </location>
</feature>
<dbReference type="InterPro" id="IPR033744">
    <property type="entry name" value="RRM_RBM8"/>
</dbReference>
<dbReference type="InterPro" id="IPR000504">
    <property type="entry name" value="RRM_dom"/>
</dbReference>
<dbReference type="Pfam" id="PF00076">
    <property type="entry name" value="RRM_1"/>
    <property type="match status" value="1"/>
</dbReference>
<dbReference type="PANTHER" id="PTHR45894">
    <property type="entry name" value="RNA-BINDING PROTEIN 8A"/>
    <property type="match status" value="1"/>
</dbReference>
<protein>
    <recommendedName>
        <fullName evidence="8">RRM domain-containing protein</fullName>
    </recommendedName>
</protein>
<dbReference type="GO" id="GO:0003729">
    <property type="term" value="F:mRNA binding"/>
    <property type="evidence" value="ECO:0007669"/>
    <property type="project" value="InterPro"/>
</dbReference>
<keyword evidence="3" id="KW-0963">Cytoplasm</keyword>
<organism evidence="9">
    <name type="scientific">Aureoumbra lagunensis</name>
    <dbReference type="NCBI Taxonomy" id="44058"/>
    <lineage>
        <taxon>Eukaryota</taxon>
        <taxon>Sar</taxon>
        <taxon>Stramenopiles</taxon>
        <taxon>Ochrophyta</taxon>
        <taxon>Pelagophyceae</taxon>
        <taxon>Pelagomonadales</taxon>
        <taxon>Aureoumbra</taxon>
    </lineage>
</organism>
<name>A0A7S3JPB2_9STRA</name>
<evidence type="ECO:0000256" key="6">
    <source>
        <dbReference type="PROSITE-ProRule" id="PRU00176"/>
    </source>
</evidence>
<dbReference type="GO" id="GO:0006396">
    <property type="term" value="P:RNA processing"/>
    <property type="evidence" value="ECO:0007669"/>
    <property type="project" value="InterPro"/>
</dbReference>
<dbReference type="InterPro" id="IPR008111">
    <property type="entry name" value="RNA-bd_8"/>
</dbReference>
<dbReference type="GO" id="GO:0005737">
    <property type="term" value="C:cytoplasm"/>
    <property type="evidence" value="ECO:0007669"/>
    <property type="project" value="UniProtKB-SubCell"/>
</dbReference>
<dbReference type="CDD" id="cd12324">
    <property type="entry name" value="RRM_RBM8"/>
    <property type="match status" value="1"/>
</dbReference>
<feature type="compositionally biased region" description="Basic and acidic residues" evidence="7">
    <location>
        <begin position="1"/>
        <end position="23"/>
    </location>
</feature>
<feature type="region of interest" description="Disordered" evidence="7">
    <location>
        <begin position="1"/>
        <end position="44"/>
    </location>
</feature>
<dbReference type="SUPFAM" id="SSF54928">
    <property type="entry name" value="RNA-binding domain, RBD"/>
    <property type="match status" value="1"/>
</dbReference>
<dbReference type="SMART" id="SM00360">
    <property type="entry name" value="RRM"/>
    <property type="match status" value="1"/>
</dbReference>
<dbReference type="PROSITE" id="PS50102">
    <property type="entry name" value="RRM"/>
    <property type="match status" value="1"/>
</dbReference>
<dbReference type="Gene3D" id="3.30.70.330">
    <property type="match status" value="1"/>
</dbReference>
<reference evidence="9" key="1">
    <citation type="submission" date="2021-01" db="EMBL/GenBank/DDBJ databases">
        <authorList>
            <person name="Corre E."/>
            <person name="Pelletier E."/>
            <person name="Niang G."/>
            <person name="Scheremetjew M."/>
            <person name="Finn R."/>
            <person name="Kale V."/>
            <person name="Holt S."/>
            <person name="Cochrane G."/>
            <person name="Meng A."/>
            <person name="Brown T."/>
            <person name="Cohen L."/>
        </authorList>
    </citation>
    <scope>NUCLEOTIDE SEQUENCE</scope>
    <source>
        <strain evidence="9">CCMP1510</strain>
    </source>
</reference>
<sequence length="159" mass="18025">MDTEGSHIDDDSSAPPRERIKEKGRGHRPRRRESFDEECLEGRGGGYFESIDDSSYGPVKSVEGWILFVSNVHEEAQEDDILDTFGEFGQVKNIHVNLDRRTGFVKGYALIEFAEQAQAEAAITELNGKDMFGQSILVDWAFCKENSTSQYSRRRRLSA</sequence>
<evidence type="ECO:0000256" key="2">
    <source>
        <dbReference type="ARBA" id="ARBA00004496"/>
    </source>
</evidence>
<comment type="subcellular location">
    <subcellularLocation>
        <location evidence="2">Cytoplasm</location>
    </subcellularLocation>
    <subcellularLocation>
        <location evidence="1">Nucleus</location>
    </subcellularLocation>
</comment>
<keyword evidence="4 6" id="KW-0694">RNA-binding</keyword>
<accession>A0A7S3JPB2</accession>
<gene>
    <name evidence="9" type="ORF">ALAG00032_LOCUS1463</name>
</gene>
<evidence type="ECO:0000256" key="1">
    <source>
        <dbReference type="ARBA" id="ARBA00004123"/>
    </source>
</evidence>
<evidence type="ECO:0000259" key="8">
    <source>
        <dbReference type="PROSITE" id="PS50102"/>
    </source>
</evidence>
<proteinExistence type="predicted"/>
<evidence type="ECO:0000256" key="7">
    <source>
        <dbReference type="SAM" id="MobiDB-lite"/>
    </source>
</evidence>
<dbReference type="GO" id="GO:0005634">
    <property type="term" value="C:nucleus"/>
    <property type="evidence" value="ECO:0007669"/>
    <property type="project" value="UniProtKB-SubCell"/>
</dbReference>